<dbReference type="EMBL" id="JAAOIW010000002">
    <property type="protein sequence ID" value="NHN29729.1"/>
    <property type="molecule type" value="Genomic_DNA"/>
</dbReference>
<evidence type="ECO:0000313" key="4">
    <source>
        <dbReference type="EMBL" id="NHN29729.1"/>
    </source>
</evidence>
<evidence type="ECO:0000256" key="2">
    <source>
        <dbReference type="ARBA" id="ARBA00022737"/>
    </source>
</evidence>
<feature type="domain" description="Rhodanese" evidence="3">
    <location>
        <begin position="166"/>
        <end position="276"/>
    </location>
</feature>
<accession>A0ABX0J0H0</accession>
<proteinExistence type="predicted"/>
<protein>
    <submittedName>
        <fullName evidence="4">Sulfurtransferase</fullName>
    </submittedName>
</protein>
<dbReference type="InterPro" id="IPR001763">
    <property type="entry name" value="Rhodanese-like_dom"/>
</dbReference>
<keyword evidence="5" id="KW-1185">Reference proteome</keyword>
<dbReference type="Proteomes" id="UP001165962">
    <property type="component" value="Unassembled WGS sequence"/>
</dbReference>
<dbReference type="Pfam" id="PF00581">
    <property type="entry name" value="Rhodanese"/>
    <property type="match status" value="2"/>
</dbReference>
<dbReference type="PANTHER" id="PTHR11364:SF27">
    <property type="entry name" value="SULFURTRANSFERASE"/>
    <property type="match status" value="1"/>
</dbReference>
<reference evidence="4" key="1">
    <citation type="submission" date="2020-03" db="EMBL/GenBank/DDBJ databases">
        <title>Draft sequencing of Paenibacilllus sp. S3N08.</title>
        <authorList>
            <person name="Kim D.-U."/>
        </authorList>
    </citation>
    <scope>NUCLEOTIDE SEQUENCE</scope>
    <source>
        <strain evidence="4">S3N08</strain>
    </source>
</reference>
<comment type="caution">
    <text evidence="4">The sequence shown here is derived from an EMBL/GenBank/DDBJ whole genome shotgun (WGS) entry which is preliminary data.</text>
</comment>
<feature type="domain" description="Rhodanese" evidence="3">
    <location>
        <begin position="17"/>
        <end position="136"/>
    </location>
</feature>
<dbReference type="PROSITE" id="PS50206">
    <property type="entry name" value="RHODANESE_3"/>
    <property type="match status" value="2"/>
</dbReference>
<sequence>MAQSQVVDVGWLRNRLEQGEVAVLDVRFSPKDAAYGRNAYQKGHLPGAVFVDLKTDLQDEPSEHGGRSPLQSPERLALYFGALGIDAETTVVIYEDVNGPAAARLWWVLQYLGIKDVYVLDGGYKAWVDAGRSVTAEQSVPEKKTFLPDVRSDQLVGVDDVRAALHRAGTTLVDSRDAEQYLGLASPFDPIAGHIPGAVLHFWKDGLDESGRWKNAAAQAERFVNLPKDEEIIVYCGSGISAAPNVLTLKEAGFTKVKLYAGSWSDWISYSDNPVATGEE</sequence>
<keyword evidence="1" id="KW-0808">Transferase</keyword>
<dbReference type="CDD" id="cd01449">
    <property type="entry name" value="TST_Repeat_2"/>
    <property type="match status" value="1"/>
</dbReference>
<dbReference type="InterPro" id="IPR036873">
    <property type="entry name" value="Rhodanese-like_dom_sf"/>
</dbReference>
<dbReference type="InterPro" id="IPR001307">
    <property type="entry name" value="Thiosulphate_STrfase_CS"/>
</dbReference>
<evidence type="ECO:0000259" key="3">
    <source>
        <dbReference type="PROSITE" id="PS50206"/>
    </source>
</evidence>
<organism evidence="4 5">
    <name type="scientific">Paenibacillus agricola</name>
    <dbReference type="NCBI Taxonomy" id="2716264"/>
    <lineage>
        <taxon>Bacteria</taxon>
        <taxon>Bacillati</taxon>
        <taxon>Bacillota</taxon>
        <taxon>Bacilli</taxon>
        <taxon>Bacillales</taxon>
        <taxon>Paenibacillaceae</taxon>
        <taxon>Paenibacillus</taxon>
    </lineage>
</organism>
<evidence type="ECO:0000313" key="5">
    <source>
        <dbReference type="Proteomes" id="UP001165962"/>
    </source>
</evidence>
<dbReference type="SUPFAM" id="SSF52821">
    <property type="entry name" value="Rhodanese/Cell cycle control phosphatase"/>
    <property type="match status" value="2"/>
</dbReference>
<name>A0ABX0J0H0_9BACL</name>
<dbReference type="RefSeq" id="WP_166147959.1">
    <property type="nucleotide sequence ID" value="NZ_JAAOIW010000002.1"/>
</dbReference>
<dbReference type="CDD" id="cd01448">
    <property type="entry name" value="TST_Repeat_1"/>
    <property type="match status" value="1"/>
</dbReference>
<dbReference type="SMART" id="SM00450">
    <property type="entry name" value="RHOD"/>
    <property type="match status" value="2"/>
</dbReference>
<gene>
    <name evidence="4" type="ORF">G9U52_07760</name>
</gene>
<dbReference type="PROSITE" id="PS00380">
    <property type="entry name" value="RHODANESE_1"/>
    <property type="match status" value="1"/>
</dbReference>
<keyword evidence="2" id="KW-0677">Repeat</keyword>
<dbReference type="Gene3D" id="3.40.250.10">
    <property type="entry name" value="Rhodanese-like domain"/>
    <property type="match status" value="2"/>
</dbReference>
<dbReference type="InterPro" id="IPR045078">
    <property type="entry name" value="TST/MPST-like"/>
</dbReference>
<dbReference type="PANTHER" id="PTHR11364">
    <property type="entry name" value="THIOSULFATE SULFERTANSFERASE"/>
    <property type="match status" value="1"/>
</dbReference>
<evidence type="ECO:0000256" key="1">
    <source>
        <dbReference type="ARBA" id="ARBA00022679"/>
    </source>
</evidence>